<reference evidence="2 3" key="1">
    <citation type="submission" date="2024-07" db="EMBL/GenBank/DDBJ databases">
        <title>Section-level genome sequencing and comparative genomics of Aspergillus sections Usti and Cavernicolus.</title>
        <authorList>
            <consortium name="Lawrence Berkeley National Laboratory"/>
            <person name="Nybo J.L."/>
            <person name="Vesth T.C."/>
            <person name="Theobald S."/>
            <person name="Frisvad J.C."/>
            <person name="Larsen T.O."/>
            <person name="Kjaerboelling I."/>
            <person name="Rothschild-Mancinelli K."/>
            <person name="Lyhne E.K."/>
            <person name="Kogle M.E."/>
            <person name="Barry K."/>
            <person name="Clum A."/>
            <person name="Na H."/>
            <person name="Ledsgaard L."/>
            <person name="Lin J."/>
            <person name="Lipzen A."/>
            <person name="Kuo A."/>
            <person name="Riley R."/>
            <person name="Mondo S."/>
            <person name="LaButti K."/>
            <person name="Haridas S."/>
            <person name="Pangalinan J."/>
            <person name="Salamov A.A."/>
            <person name="Simmons B.A."/>
            <person name="Magnuson J.K."/>
            <person name="Chen J."/>
            <person name="Drula E."/>
            <person name="Henrissat B."/>
            <person name="Wiebenga A."/>
            <person name="Lubbers R.J."/>
            <person name="Gomes A.C."/>
            <person name="Macurrencykelacurrency M.R."/>
            <person name="Stajich J."/>
            <person name="Grigoriev I.V."/>
            <person name="Mortensen U.H."/>
            <person name="De vries R.P."/>
            <person name="Baker S.E."/>
            <person name="Andersen M.R."/>
        </authorList>
    </citation>
    <scope>NUCLEOTIDE SEQUENCE [LARGE SCALE GENOMIC DNA]</scope>
    <source>
        <strain evidence="2 3">CBS 756.74</strain>
    </source>
</reference>
<evidence type="ECO:0000313" key="3">
    <source>
        <dbReference type="Proteomes" id="UP001610444"/>
    </source>
</evidence>
<accession>A0ABR4KCQ1</accession>
<dbReference type="RefSeq" id="XP_070899150.1">
    <property type="nucleotide sequence ID" value="XM_071045631.1"/>
</dbReference>
<comment type="caution">
    <text evidence="2">The sequence shown here is derived from an EMBL/GenBank/DDBJ whole genome shotgun (WGS) entry which is preliminary data.</text>
</comment>
<organism evidence="2 3">
    <name type="scientific">Aspergillus pseudodeflectus</name>
    <dbReference type="NCBI Taxonomy" id="176178"/>
    <lineage>
        <taxon>Eukaryota</taxon>
        <taxon>Fungi</taxon>
        <taxon>Dikarya</taxon>
        <taxon>Ascomycota</taxon>
        <taxon>Pezizomycotina</taxon>
        <taxon>Eurotiomycetes</taxon>
        <taxon>Eurotiomycetidae</taxon>
        <taxon>Eurotiales</taxon>
        <taxon>Aspergillaceae</taxon>
        <taxon>Aspergillus</taxon>
        <taxon>Aspergillus subgen. Nidulantes</taxon>
    </lineage>
</organism>
<gene>
    <name evidence="2" type="ORF">BJX68DRAFT_266862</name>
</gene>
<feature type="region of interest" description="Disordered" evidence="1">
    <location>
        <begin position="191"/>
        <end position="214"/>
    </location>
</feature>
<dbReference type="EMBL" id="JBFXLR010000021">
    <property type="protein sequence ID" value="KAL2850068.1"/>
    <property type="molecule type" value="Genomic_DNA"/>
</dbReference>
<evidence type="ECO:0000256" key="1">
    <source>
        <dbReference type="SAM" id="MobiDB-lite"/>
    </source>
</evidence>
<proteinExistence type="predicted"/>
<name>A0ABR4KCQ1_9EURO</name>
<evidence type="ECO:0000313" key="2">
    <source>
        <dbReference type="EMBL" id="KAL2850068.1"/>
    </source>
</evidence>
<dbReference type="GeneID" id="98160795"/>
<sequence>MEPYAKAHQHRQHSFLLYTEPVYRLRNPEGYFGYADKETADQASSHIGELVKMGGTSNGIAFDPGTEVKHFSRRPCKIIPPVYYGDMDDQGPRLSLPPSPVRGAIRAFVEPVLLYSAEAWYPSLTQQQWTTRGYKVGQTTGRCPEDEQAGQPLDASNPAAVEDHADKCYALTIMADKPKSGFCPTAWETYGSDQPQSRRISSKTVVSHTSTSIR</sequence>
<dbReference type="Proteomes" id="UP001610444">
    <property type="component" value="Unassembled WGS sequence"/>
</dbReference>
<keyword evidence="3" id="KW-1185">Reference proteome</keyword>
<feature type="compositionally biased region" description="Low complexity" evidence="1">
    <location>
        <begin position="202"/>
        <end position="214"/>
    </location>
</feature>
<protein>
    <submittedName>
        <fullName evidence="2">Uncharacterized protein</fullName>
    </submittedName>
</protein>